<evidence type="ECO:0000259" key="2">
    <source>
        <dbReference type="Pfam" id="PF09361"/>
    </source>
</evidence>
<sequence>MHILQVSGARGAGAPPKPRTPREEGRPLGRRYTMNQQNISQQAEAAQKFGKDGMDAMLRSFGTLSKASQAIAVEATDFAKQSFEHGTATLEKLAGVRSLDKALEIQTEYMKTSYERLVAQTTKMTELYQNLAKEMAKPFEGIVAKAQEQAFKAQDRAVGMAKDGLKKVEDETHKIQDAA</sequence>
<dbReference type="SUPFAM" id="SSF47857">
    <property type="entry name" value="Apolipophorin-III"/>
    <property type="match status" value="1"/>
</dbReference>
<dbReference type="InterPro" id="IPR018968">
    <property type="entry name" value="Phasin"/>
</dbReference>
<protein>
    <recommendedName>
        <fullName evidence="2">Phasin domain-containing protein</fullName>
    </recommendedName>
</protein>
<evidence type="ECO:0000313" key="3">
    <source>
        <dbReference type="EMBL" id="GJD64518.1"/>
    </source>
</evidence>
<feature type="region of interest" description="Disordered" evidence="1">
    <location>
        <begin position="1"/>
        <end position="29"/>
    </location>
</feature>
<dbReference type="Pfam" id="PF09361">
    <property type="entry name" value="Phasin_2"/>
    <property type="match status" value="1"/>
</dbReference>
<dbReference type="AlphaFoldDB" id="A0AA37HEP4"/>
<organism evidence="3 4">
    <name type="scientific">Methylobacterium frigidaeris</name>
    <dbReference type="NCBI Taxonomy" id="2038277"/>
    <lineage>
        <taxon>Bacteria</taxon>
        <taxon>Pseudomonadati</taxon>
        <taxon>Pseudomonadota</taxon>
        <taxon>Alphaproteobacteria</taxon>
        <taxon>Hyphomicrobiales</taxon>
        <taxon>Methylobacteriaceae</taxon>
        <taxon>Methylobacterium</taxon>
    </lineage>
</organism>
<proteinExistence type="predicted"/>
<evidence type="ECO:0000256" key="1">
    <source>
        <dbReference type="SAM" id="MobiDB-lite"/>
    </source>
</evidence>
<comment type="caution">
    <text evidence="3">The sequence shown here is derived from an EMBL/GenBank/DDBJ whole genome shotgun (WGS) entry which is preliminary data.</text>
</comment>
<keyword evidence="4" id="KW-1185">Reference proteome</keyword>
<evidence type="ECO:0000313" key="4">
    <source>
        <dbReference type="Proteomes" id="UP001055286"/>
    </source>
</evidence>
<feature type="domain" description="Phasin" evidence="2">
    <location>
        <begin position="45"/>
        <end position="140"/>
    </location>
</feature>
<gene>
    <name evidence="3" type="ORF">MPEAHAMD_4701</name>
</gene>
<reference evidence="3" key="2">
    <citation type="submission" date="2021-08" db="EMBL/GenBank/DDBJ databases">
        <authorList>
            <person name="Tani A."/>
            <person name="Ola A."/>
            <person name="Ogura Y."/>
            <person name="Katsura K."/>
            <person name="Hayashi T."/>
        </authorList>
    </citation>
    <scope>NUCLEOTIDE SEQUENCE</scope>
    <source>
        <strain evidence="3">JCM 32048</strain>
    </source>
</reference>
<dbReference type="EMBL" id="BPQJ01000026">
    <property type="protein sequence ID" value="GJD64518.1"/>
    <property type="molecule type" value="Genomic_DNA"/>
</dbReference>
<reference evidence="3" key="1">
    <citation type="journal article" date="2016" name="Front. Microbiol.">
        <title>Genome Sequence of the Piezophilic, Mesophilic Sulfate-Reducing Bacterium Desulfovibrio indicus J2T.</title>
        <authorList>
            <person name="Cao J."/>
            <person name="Maignien L."/>
            <person name="Shao Z."/>
            <person name="Alain K."/>
            <person name="Jebbar M."/>
        </authorList>
    </citation>
    <scope>NUCLEOTIDE SEQUENCE</scope>
    <source>
        <strain evidence="3">JCM 32048</strain>
    </source>
</reference>
<name>A0AA37HEP4_9HYPH</name>
<accession>A0AA37HEP4</accession>
<dbReference type="Proteomes" id="UP001055286">
    <property type="component" value="Unassembled WGS sequence"/>
</dbReference>